<sequence length="250" mass="28617">MLNRLKHVHLPTRWLASGLLLGCLAIPFYSSAQTSGLGLWTGADADLRLTKKFVLNAKAQVRFSDNIQVTRAYLGELGFTYKLTKHWDISAYYRYTGRLKRNDEKTGYYYRPYHRFYGEVNYGTKLGNGIKLAYRLRYQNQFKDDNDATVSDKSYLRNKVEISYGNPSRFTPFVSADLFYRIDRIDGDNGFDQIRYKTGTNIEFNKIHSLDLFLFTDAPIGSSTDKAVPILGATYKVNVGFGKGKSKKNL</sequence>
<evidence type="ECO:0000313" key="3">
    <source>
        <dbReference type="Proteomes" id="UP000238375"/>
    </source>
</evidence>
<dbReference type="OrthoDB" id="948488at2"/>
<proteinExistence type="predicted"/>
<dbReference type="Proteomes" id="UP000238375">
    <property type="component" value="Unassembled WGS sequence"/>
</dbReference>
<reference evidence="2 3" key="1">
    <citation type="submission" date="2018-03" db="EMBL/GenBank/DDBJ databases">
        <title>Genomic Encyclopedia of Archaeal and Bacterial Type Strains, Phase II (KMG-II): from individual species to whole genera.</title>
        <authorList>
            <person name="Goeker M."/>
        </authorList>
    </citation>
    <scope>NUCLEOTIDE SEQUENCE [LARGE SCALE GENOMIC DNA]</scope>
    <source>
        <strain evidence="2 3">DSM 28354</strain>
    </source>
</reference>
<protein>
    <submittedName>
        <fullName evidence="2">Uncharacterized protein DUF2490</fullName>
    </submittedName>
</protein>
<name>A0A2T0SAG7_9BACT</name>
<dbReference type="AlphaFoldDB" id="A0A2T0SAG7"/>
<keyword evidence="3" id="KW-1185">Reference proteome</keyword>
<dbReference type="RefSeq" id="WP_106139989.1">
    <property type="nucleotide sequence ID" value="NZ_PVTE01000024.1"/>
</dbReference>
<evidence type="ECO:0000256" key="1">
    <source>
        <dbReference type="ARBA" id="ARBA00022729"/>
    </source>
</evidence>
<dbReference type="Gene3D" id="2.40.160.40">
    <property type="entry name" value="monomeric porin ompg"/>
    <property type="match status" value="1"/>
</dbReference>
<comment type="caution">
    <text evidence="2">The sequence shown here is derived from an EMBL/GenBank/DDBJ whole genome shotgun (WGS) entry which is preliminary data.</text>
</comment>
<keyword evidence="1" id="KW-0732">Signal</keyword>
<dbReference type="InterPro" id="IPR053713">
    <property type="entry name" value="Bact_OM_Channel_sf"/>
</dbReference>
<evidence type="ECO:0000313" key="2">
    <source>
        <dbReference type="EMBL" id="PRY30417.1"/>
    </source>
</evidence>
<accession>A0A2T0SAG7</accession>
<gene>
    <name evidence="2" type="ORF">CLV58_12438</name>
</gene>
<dbReference type="EMBL" id="PVTE01000024">
    <property type="protein sequence ID" value="PRY30417.1"/>
    <property type="molecule type" value="Genomic_DNA"/>
</dbReference>
<organism evidence="2 3">
    <name type="scientific">Spirosoma oryzae</name>
    <dbReference type="NCBI Taxonomy" id="1469603"/>
    <lineage>
        <taxon>Bacteria</taxon>
        <taxon>Pseudomonadati</taxon>
        <taxon>Bacteroidota</taxon>
        <taxon>Cytophagia</taxon>
        <taxon>Cytophagales</taxon>
        <taxon>Cytophagaceae</taxon>
        <taxon>Spirosoma</taxon>
    </lineage>
</organism>
<dbReference type="Pfam" id="PF10677">
    <property type="entry name" value="DUF2490"/>
    <property type="match status" value="1"/>
</dbReference>
<dbReference type="InterPro" id="IPR019619">
    <property type="entry name" value="DUF2490"/>
</dbReference>